<evidence type="ECO:0000313" key="2">
    <source>
        <dbReference type="EMBL" id="GAA3006778.1"/>
    </source>
</evidence>
<name>A0ABN3Y2I6_9ACTN</name>
<accession>A0ABN3Y2I6</accession>
<evidence type="ECO:0000313" key="3">
    <source>
        <dbReference type="Proteomes" id="UP001499930"/>
    </source>
</evidence>
<dbReference type="Proteomes" id="UP001499930">
    <property type="component" value="Unassembled WGS sequence"/>
</dbReference>
<reference evidence="2 3" key="1">
    <citation type="journal article" date="2019" name="Int. J. Syst. Evol. Microbiol.">
        <title>The Global Catalogue of Microorganisms (GCM) 10K type strain sequencing project: providing services to taxonomists for standard genome sequencing and annotation.</title>
        <authorList>
            <consortium name="The Broad Institute Genomics Platform"/>
            <consortium name="The Broad Institute Genome Sequencing Center for Infectious Disease"/>
            <person name="Wu L."/>
            <person name="Ma J."/>
        </authorList>
    </citation>
    <scope>NUCLEOTIDE SEQUENCE [LARGE SCALE GENOMIC DNA]</scope>
    <source>
        <strain evidence="2 3">JCM 3106</strain>
    </source>
</reference>
<dbReference type="RefSeq" id="WP_344894725.1">
    <property type="nucleotide sequence ID" value="NZ_BAAAWD010000007.1"/>
</dbReference>
<keyword evidence="1" id="KW-0732">Signal</keyword>
<feature type="signal peptide" evidence="1">
    <location>
        <begin position="1"/>
        <end position="24"/>
    </location>
</feature>
<evidence type="ECO:0000256" key="1">
    <source>
        <dbReference type="SAM" id="SignalP"/>
    </source>
</evidence>
<feature type="chain" id="PRO_5045786268" evidence="1">
    <location>
        <begin position="25"/>
        <end position="361"/>
    </location>
</feature>
<gene>
    <name evidence="2" type="ORF">GCM10017559_30870</name>
</gene>
<keyword evidence="3" id="KW-1185">Reference proteome</keyword>
<protein>
    <submittedName>
        <fullName evidence="2">Uncharacterized protein</fullName>
    </submittedName>
</protein>
<organism evidence="2 3">
    <name type="scientific">Streptosporangium longisporum</name>
    <dbReference type="NCBI Taxonomy" id="46187"/>
    <lineage>
        <taxon>Bacteria</taxon>
        <taxon>Bacillati</taxon>
        <taxon>Actinomycetota</taxon>
        <taxon>Actinomycetes</taxon>
        <taxon>Streptosporangiales</taxon>
        <taxon>Streptosporangiaceae</taxon>
        <taxon>Streptosporangium</taxon>
    </lineage>
</organism>
<comment type="caution">
    <text evidence="2">The sequence shown here is derived from an EMBL/GenBank/DDBJ whole genome shotgun (WGS) entry which is preliminary data.</text>
</comment>
<sequence length="361" mass="37352">MPRSRKAIFGILCLLALFSTGLPAASASAQASVPDRWGFALVTATSGTPPAAYQAGSWPAGFTVGVTPGGVGQTHVRFPKIGIDGGVVHVTSVAPTASWCQAQRWVPSGGNMVVTVQCYRYGGTPAFTPYSIVFAQSSGTLPAPQAFGYVHHTGSFVANQFNSAGGTNVVSGGGVGVWTVRLPGLGSAGLAGNLQVTAVDATRPARCKVGAWTPSADAQLVQVRCHNATDVPLNTGWTLTYQRERAITGGALPPHKFGYTFDNLPYNSGPYVPVPAAVNHNGQGSVNGIQSAGVGMRLVTFGALGSPPDHIQVTAYGPGPEYCNLQGVWVSAGSTQVRNVACYSATTRMNRPSFVSHASLY</sequence>
<proteinExistence type="predicted"/>
<dbReference type="EMBL" id="BAAAWD010000007">
    <property type="protein sequence ID" value="GAA3006778.1"/>
    <property type="molecule type" value="Genomic_DNA"/>
</dbReference>